<evidence type="ECO:0000256" key="1">
    <source>
        <dbReference type="SAM" id="MobiDB-lite"/>
    </source>
</evidence>
<proteinExistence type="predicted"/>
<name>A0AAN1JKB0_9BURK</name>
<dbReference type="SMART" id="SM00528">
    <property type="entry name" value="HNS"/>
    <property type="match status" value="1"/>
</dbReference>
<sequence length="113" mass="12237">MDERKRDSIVAYLRRRMAEVGIELDDLAAAIAQDQIQYKSAKYRSATGETWSGEGEMPQWLKQAISAGQSVEHFGVGGAAQSAPAAGPKVDWRQDPFAGSPLATAHSPHIDAR</sequence>
<reference evidence="3 4" key="1">
    <citation type="submission" date="2018-01" db="EMBL/GenBank/DDBJ databases">
        <title>Species boundaries and ecological features among Paraburkholderia terrae DSMZ17804T, P. hospita DSMZ17164T and P. caribensis DSMZ13236T.</title>
        <authorList>
            <person name="Pratama A.A."/>
        </authorList>
    </citation>
    <scope>NUCLEOTIDE SEQUENCE [LARGE SCALE GENOMIC DNA]</scope>
    <source>
        <strain evidence="3 4">DSM 17164</strain>
    </source>
</reference>
<feature type="region of interest" description="Disordered" evidence="1">
    <location>
        <begin position="78"/>
        <end position="113"/>
    </location>
</feature>
<organism evidence="3 4">
    <name type="scientific">Paraburkholderia hospita</name>
    <dbReference type="NCBI Taxonomy" id="169430"/>
    <lineage>
        <taxon>Bacteria</taxon>
        <taxon>Pseudomonadati</taxon>
        <taxon>Pseudomonadota</taxon>
        <taxon>Betaproteobacteria</taxon>
        <taxon>Burkholderiales</taxon>
        <taxon>Burkholderiaceae</taxon>
        <taxon>Paraburkholderia</taxon>
    </lineage>
</organism>
<dbReference type="Proteomes" id="UP000236649">
    <property type="component" value="Chromosome 4"/>
</dbReference>
<dbReference type="GO" id="GO:0003677">
    <property type="term" value="F:DNA binding"/>
    <property type="evidence" value="ECO:0007669"/>
    <property type="project" value="InterPro"/>
</dbReference>
<feature type="domain" description="DNA-binding protein H-NS-like C-terminal" evidence="2">
    <location>
        <begin position="33"/>
        <end position="76"/>
    </location>
</feature>
<dbReference type="RefSeq" id="WP_103153906.1">
    <property type="nucleotide sequence ID" value="NZ_CP026108.1"/>
</dbReference>
<dbReference type="GeneID" id="55535516"/>
<dbReference type="Gene3D" id="4.10.430.10">
    <property type="entry name" value="Histone-like protein H-NS, C-terminal domain"/>
    <property type="match status" value="1"/>
</dbReference>
<dbReference type="Pfam" id="PF00816">
    <property type="entry name" value="Histone_HNS"/>
    <property type="match status" value="1"/>
</dbReference>
<dbReference type="EMBL" id="CP026108">
    <property type="protein sequence ID" value="AUT75590.1"/>
    <property type="molecule type" value="Genomic_DNA"/>
</dbReference>
<dbReference type="KEGG" id="phs:C2L64_45325"/>
<dbReference type="InterPro" id="IPR037150">
    <property type="entry name" value="H-NS_C_dom_sf"/>
</dbReference>
<dbReference type="SUPFAM" id="SSF81273">
    <property type="entry name" value="H-NS histone-like proteins"/>
    <property type="match status" value="1"/>
</dbReference>
<evidence type="ECO:0000259" key="2">
    <source>
        <dbReference type="SMART" id="SM00528"/>
    </source>
</evidence>
<evidence type="ECO:0000313" key="3">
    <source>
        <dbReference type="EMBL" id="AUT75590.1"/>
    </source>
</evidence>
<dbReference type="AlphaFoldDB" id="A0AAN1JKB0"/>
<protein>
    <submittedName>
        <fullName evidence="3">Histone family protein nucleoid-structuring protein H-NS</fullName>
    </submittedName>
</protein>
<gene>
    <name evidence="3" type="ORF">C2L64_45325</name>
</gene>
<accession>A0AAN1JKB0</accession>
<dbReference type="InterPro" id="IPR027444">
    <property type="entry name" value="H-NS_C_dom"/>
</dbReference>
<evidence type="ECO:0000313" key="4">
    <source>
        <dbReference type="Proteomes" id="UP000236649"/>
    </source>
</evidence>